<dbReference type="PANTHER" id="PTHR46115">
    <property type="entry name" value="THIOREDOXIN-LIKE PROTEIN 1"/>
    <property type="match status" value="1"/>
</dbReference>
<name>A0ABR2YGX6_9CHLO</name>
<dbReference type="EMBL" id="JALJOT010000012">
    <property type="protein sequence ID" value="KAK9905101.1"/>
    <property type="molecule type" value="Genomic_DNA"/>
</dbReference>
<dbReference type="Proteomes" id="UP001491310">
    <property type="component" value="Unassembled WGS sequence"/>
</dbReference>
<dbReference type="SUPFAM" id="SSF52833">
    <property type="entry name" value="Thioredoxin-like"/>
    <property type="match status" value="1"/>
</dbReference>
<dbReference type="Pfam" id="PF00085">
    <property type="entry name" value="Thioredoxin"/>
    <property type="match status" value="1"/>
</dbReference>
<sequence>MLKRTLSGKVINDAEAVLQVHSAQELKDILQRHDGKLVVLMCKAASCRPCKMFARKYQRIAAEFTSKGAVFFEILGDESADTRKLMVSMQIRVTPTFCLFRGTEVVQTVTGVNSENLQNAVKDQLAV</sequence>
<organism evidence="3 4">
    <name type="scientific">Coccomyxa subellipsoidea</name>
    <dbReference type="NCBI Taxonomy" id="248742"/>
    <lineage>
        <taxon>Eukaryota</taxon>
        <taxon>Viridiplantae</taxon>
        <taxon>Chlorophyta</taxon>
        <taxon>core chlorophytes</taxon>
        <taxon>Trebouxiophyceae</taxon>
        <taxon>Trebouxiophyceae incertae sedis</taxon>
        <taxon>Coccomyxaceae</taxon>
        <taxon>Coccomyxa</taxon>
    </lineage>
</organism>
<dbReference type="PROSITE" id="PS51352">
    <property type="entry name" value="THIOREDOXIN_2"/>
    <property type="match status" value="1"/>
</dbReference>
<gene>
    <name evidence="3" type="ORF">WJX75_009610</name>
</gene>
<dbReference type="InterPro" id="IPR013766">
    <property type="entry name" value="Thioredoxin_domain"/>
</dbReference>
<feature type="domain" description="Thioredoxin" evidence="2">
    <location>
        <begin position="1"/>
        <end position="126"/>
    </location>
</feature>
<keyword evidence="1" id="KW-1015">Disulfide bond</keyword>
<evidence type="ECO:0000313" key="3">
    <source>
        <dbReference type="EMBL" id="KAK9905101.1"/>
    </source>
</evidence>
<dbReference type="CDD" id="cd02947">
    <property type="entry name" value="TRX_family"/>
    <property type="match status" value="1"/>
</dbReference>
<protein>
    <recommendedName>
        <fullName evidence="2">Thioredoxin domain-containing protein</fullName>
    </recommendedName>
</protein>
<evidence type="ECO:0000259" key="2">
    <source>
        <dbReference type="PROSITE" id="PS51352"/>
    </source>
</evidence>
<comment type="caution">
    <text evidence="3">The sequence shown here is derived from an EMBL/GenBank/DDBJ whole genome shotgun (WGS) entry which is preliminary data.</text>
</comment>
<dbReference type="InterPro" id="IPR036249">
    <property type="entry name" value="Thioredoxin-like_sf"/>
</dbReference>
<accession>A0ABR2YGX6</accession>
<proteinExistence type="predicted"/>
<dbReference type="Gene3D" id="3.40.30.10">
    <property type="entry name" value="Glutaredoxin"/>
    <property type="match status" value="1"/>
</dbReference>
<evidence type="ECO:0000313" key="4">
    <source>
        <dbReference type="Proteomes" id="UP001491310"/>
    </source>
</evidence>
<keyword evidence="4" id="KW-1185">Reference proteome</keyword>
<reference evidence="3 4" key="1">
    <citation type="journal article" date="2024" name="Nat. Commun.">
        <title>Phylogenomics reveals the evolutionary origins of lichenization in chlorophyte algae.</title>
        <authorList>
            <person name="Puginier C."/>
            <person name="Libourel C."/>
            <person name="Otte J."/>
            <person name="Skaloud P."/>
            <person name="Haon M."/>
            <person name="Grisel S."/>
            <person name="Petersen M."/>
            <person name="Berrin J.G."/>
            <person name="Delaux P.M."/>
            <person name="Dal Grande F."/>
            <person name="Keller J."/>
        </authorList>
    </citation>
    <scope>NUCLEOTIDE SEQUENCE [LARGE SCALE GENOMIC DNA]</scope>
    <source>
        <strain evidence="3 4">SAG 216-7</strain>
    </source>
</reference>
<evidence type="ECO:0000256" key="1">
    <source>
        <dbReference type="ARBA" id="ARBA00023157"/>
    </source>
</evidence>